<name>A0A5A7P021_STRAF</name>
<keyword evidence="3" id="KW-1185">Reference proteome</keyword>
<gene>
    <name evidence="2" type="ORF">STAS_01477</name>
</gene>
<evidence type="ECO:0000313" key="2">
    <source>
        <dbReference type="EMBL" id="GER25868.1"/>
    </source>
</evidence>
<dbReference type="EMBL" id="BKCP01000558">
    <property type="protein sequence ID" value="GER25868.1"/>
    <property type="molecule type" value="Genomic_DNA"/>
</dbReference>
<sequence>MDSPEEPAAGGSREPLGAAAPRLCASATPSPPTNSATHGQRAPPQARRRPLPLQMSNGLQNQRRASAEIRVLMLRGPMRILMSKMEALASIDIESKIIEVFREMVSLQAVFLKPERPKSKLIKRRKEKNDGLVSPNIKSNKKTRSLRIRGRWK</sequence>
<feature type="region of interest" description="Disordered" evidence="1">
    <location>
        <begin position="1"/>
        <end position="64"/>
    </location>
</feature>
<feature type="compositionally biased region" description="Basic residues" evidence="1">
    <location>
        <begin position="139"/>
        <end position="153"/>
    </location>
</feature>
<evidence type="ECO:0000256" key="1">
    <source>
        <dbReference type="SAM" id="MobiDB-lite"/>
    </source>
</evidence>
<feature type="region of interest" description="Disordered" evidence="1">
    <location>
        <begin position="123"/>
        <end position="153"/>
    </location>
</feature>
<dbReference type="Proteomes" id="UP000325081">
    <property type="component" value="Unassembled WGS sequence"/>
</dbReference>
<dbReference type="AlphaFoldDB" id="A0A5A7P021"/>
<evidence type="ECO:0000313" key="3">
    <source>
        <dbReference type="Proteomes" id="UP000325081"/>
    </source>
</evidence>
<feature type="compositionally biased region" description="Polar residues" evidence="1">
    <location>
        <begin position="55"/>
        <end position="64"/>
    </location>
</feature>
<proteinExistence type="predicted"/>
<organism evidence="2 3">
    <name type="scientific">Striga asiatica</name>
    <name type="common">Asiatic witchweed</name>
    <name type="synonym">Buchnera asiatica</name>
    <dbReference type="NCBI Taxonomy" id="4170"/>
    <lineage>
        <taxon>Eukaryota</taxon>
        <taxon>Viridiplantae</taxon>
        <taxon>Streptophyta</taxon>
        <taxon>Embryophyta</taxon>
        <taxon>Tracheophyta</taxon>
        <taxon>Spermatophyta</taxon>
        <taxon>Magnoliopsida</taxon>
        <taxon>eudicotyledons</taxon>
        <taxon>Gunneridae</taxon>
        <taxon>Pentapetalae</taxon>
        <taxon>asterids</taxon>
        <taxon>lamiids</taxon>
        <taxon>Lamiales</taxon>
        <taxon>Orobanchaceae</taxon>
        <taxon>Buchnereae</taxon>
        <taxon>Striga</taxon>
    </lineage>
</organism>
<protein>
    <submittedName>
        <fullName evidence="2">DTW domain-containing protein</fullName>
    </submittedName>
</protein>
<reference evidence="3" key="1">
    <citation type="journal article" date="2019" name="Curr. Biol.">
        <title>Genome Sequence of Striga asiatica Provides Insight into the Evolution of Plant Parasitism.</title>
        <authorList>
            <person name="Yoshida S."/>
            <person name="Kim S."/>
            <person name="Wafula E.K."/>
            <person name="Tanskanen J."/>
            <person name="Kim Y.M."/>
            <person name="Honaas L."/>
            <person name="Yang Z."/>
            <person name="Spallek T."/>
            <person name="Conn C.E."/>
            <person name="Ichihashi Y."/>
            <person name="Cheong K."/>
            <person name="Cui S."/>
            <person name="Der J.P."/>
            <person name="Gundlach H."/>
            <person name="Jiao Y."/>
            <person name="Hori C."/>
            <person name="Ishida J.K."/>
            <person name="Kasahara H."/>
            <person name="Kiba T."/>
            <person name="Kim M.S."/>
            <person name="Koo N."/>
            <person name="Laohavisit A."/>
            <person name="Lee Y.H."/>
            <person name="Lumba S."/>
            <person name="McCourt P."/>
            <person name="Mortimer J.C."/>
            <person name="Mutuku J.M."/>
            <person name="Nomura T."/>
            <person name="Sasaki-Sekimoto Y."/>
            <person name="Seto Y."/>
            <person name="Wang Y."/>
            <person name="Wakatake T."/>
            <person name="Sakakibara H."/>
            <person name="Demura T."/>
            <person name="Yamaguchi S."/>
            <person name="Yoneyama K."/>
            <person name="Manabe R.I."/>
            <person name="Nelson D.C."/>
            <person name="Schulman A.H."/>
            <person name="Timko M.P."/>
            <person name="dePamphilis C.W."/>
            <person name="Choi D."/>
            <person name="Shirasu K."/>
        </authorList>
    </citation>
    <scope>NUCLEOTIDE SEQUENCE [LARGE SCALE GENOMIC DNA]</scope>
    <source>
        <strain evidence="3">cv. UVA1</strain>
    </source>
</reference>
<dbReference type="OrthoDB" id="408541at2759"/>
<comment type="caution">
    <text evidence="2">The sequence shown here is derived from an EMBL/GenBank/DDBJ whole genome shotgun (WGS) entry which is preliminary data.</text>
</comment>
<accession>A0A5A7P021</accession>